<dbReference type="Proteomes" id="UP000053593">
    <property type="component" value="Unassembled WGS sequence"/>
</dbReference>
<accession>A0A0D0CNU9</accession>
<dbReference type="EMBL" id="KN834775">
    <property type="protein sequence ID" value="KIK60477.1"/>
    <property type="molecule type" value="Genomic_DNA"/>
</dbReference>
<dbReference type="HOGENOM" id="CLU_662317_0_0_1"/>
<dbReference type="OrthoDB" id="2631350at2759"/>
<dbReference type="Gene3D" id="3.80.10.10">
    <property type="entry name" value="Ribonuclease Inhibitor"/>
    <property type="match status" value="1"/>
</dbReference>
<evidence type="ECO:0000313" key="2">
    <source>
        <dbReference type="Proteomes" id="UP000053593"/>
    </source>
</evidence>
<keyword evidence="2" id="KW-1185">Reference proteome</keyword>
<sequence length="415" mass="46894">MIVKEVAPSSWKRLHFYTFRVHSLSHSLFKTAKPVHGSVFAILGRDQPIFPNLRWLDPSDELCTPSVLQFFSTTTMVGVILHFSPTLHLKDLESSLVHLVSKCPALKTLELWPSCEDRTQKPALSNLSSLISHLPDLEILRFGRLLCFNSAFVQCTASLSKLRNLGLTLHHMYHLNPNEYSSISNGFPSLKDLVLTGDSAALSGFLNAIKSPIAVVTVYWAEYRITESQATPLFVAIGRLTSLQVFRLRPEMAVPNLPGTSLHPLYQLTRLREVELDCRLTLTEKDTAEMASAWPLVESLRILRWVSTGSHSVPPVQSLSHFVQRCPQLRSLAYPIQPTVPLEPLILPRPFPSGIHPLREFCSRVYDNVPNPAAMAHTLHQIFPRLKEVKHQNWRWNGVQRVLDSMDTDEAVRIL</sequence>
<dbReference type="AlphaFoldDB" id="A0A0D0CNU9"/>
<organism evidence="1 2">
    <name type="scientific">Collybiopsis luxurians FD-317 M1</name>
    <dbReference type="NCBI Taxonomy" id="944289"/>
    <lineage>
        <taxon>Eukaryota</taxon>
        <taxon>Fungi</taxon>
        <taxon>Dikarya</taxon>
        <taxon>Basidiomycota</taxon>
        <taxon>Agaricomycotina</taxon>
        <taxon>Agaricomycetes</taxon>
        <taxon>Agaricomycetidae</taxon>
        <taxon>Agaricales</taxon>
        <taxon>Marasmiineae</taxon>
        <taxon>Omphalotaceae</taxon>
        <taxon>Collybiopsis</taxon>
        <taxon>Collybiopsis luxurians</taxon>
    </lineage>
</organism>
<evidence type="ECO:0000313" key="1">
    <source>
        <dbReference type="EMBL" id="KIK60477.1"/>
    </source>
</evidence>
<name>A0A0D0CNU9_9AGAR</name>
<proteinExistence type="predicted"/>
<protein>
    <recommendedName>
        <fullName evidence="3">F-box domain-containing protein</fullName>
    </recommendedName>
</protein>
<evidence type="ECO:0008006" key="3">
    <source>
        <dbReference type="Google" id="ProtNLM"/>
    </source>
</evidence>
<dbReference type="SUPFAM" id="SSF52047">
    <property type="entry name" value="RNI-like"/>
    <property type="match status" value="1"/>
</dbReference>
<reference evidence="1 2" key="1">
    <citation type="submission" date="2014-04" db="EMBL/GenBank/DDBJ databases">
        <title>Evolutionary Origins and Diversification of the Mycorrhizal Mutualists.</title>
        <authorList>
            <consortium name="DOE Joint Genome Institute"/>
            <consortium name="Mycorrhizal Genomics Consortium"/>
            <person name="Kohler A."/>
            <person name="Kuo A."/>
            <person name="Nagy L.G."/>
            <person name="Floudas D."/>
            <person name="Copeland A."/>
            <person name="Barry K.W."/>
            <person name="Cichocki N."/>
            <person name="Veneault-Fourrey C."/>
            <person name="LaButti K."/>
            <person name="Lindquist E.A."/>
            <person name="Lipzen A."/>
            <person name="Lundell T."/>
            <person name="Morin E."/>
            <person name="Murat C."/>
            <person name="Riley R."/>
            <person name="Ohm R."/>
            <person name="Sun H."/>
            <person name="Tunlid A."/>
            <person name="Henrissat B."/>
            <person name="Grigoriev I.V."/>
            <person name="Hibbett D.S."/>
            <person name="Martin F."/>
        </authorList>
    </citation>
    <scope>NUCLEOTIDE SEQUENCE [LARGE SCALE GENOMIC DNA]</scope>
    <source>
        <strain evidence="1 2">FD-317 M1</strain>
    </source>
</reference>
<gene>
    <name evidence="1" type="ORF">GYMLUDRAFT_43797</name>
</gene>
<dbReference type="InterPro" id="IPR032675">
    <property type="entry name" value="LRR_dom_sf"/>
</dbReference>